<name>A0A5J4QKD4_9ZZZZ</name>
<gene>
    <name evidence="3" type="ORF">EZS27_028992</name>
</gene>
<keyword evidence="1" id="KW-0732">Signal</keyword>
<evidence type="ECO:0000313" key="3">
    <source>
        <dbReference type="EMBL" id="KAA6321351.1"/>
    </source>
</evidence>
<comment type="caution">
    <text evidence="3">The sequence shown here is derived from an EMBL/GenBank/DDBJ whole genome shotgun (WGS) entry which is preliminary data.</text>
</comment>
<dbReference type="Pfam" id="PF02638">
    <property type="entry name" value="GHL10"/>
    <property type="match status" value="1"/>
</dbReference>
<dbReference type="InterPro" id="IPR003790">
    <property type="entry name" value="GHL10"/>
</dbReference>
<evidence type="ECO:0000256" key="1">
    <source>
        <dbReference type="ARBA" id="ARBA00022729"/>
    </source>
</evidence>
<accession>A0A5J4QKD4</accession>
<dbReference type="Gene3D" id="3.20.20.80">
    <property type="entry name" value="Glycosidases"/>
    <property type="match status" value="1"/>
</dbReference>
<dbReference type="InterPro" id="IPR052177">
    <property type="entry name" value="Divisome_Glycosyl_Hydrolase"/>
</dbReference>
<dbReference type="PANTHER" id="PTHR43405:SF1">
    <property type="entry name" value="GLYCOSYL HYDROLASE DIGH"/>
    <property type="match status" value="1"/>
</dbReference>
<protein>
    <recommendedName>
        <fullName evidence="2">Glycosyl hydrolase-like 10 domain-containing protein</fullName>
    </recommendedName>
</protein>
<evidence type="ECO:0000259" key="2">
    <source>
        <dbReference type="Pfam" id="PF02638"/>
    </source>
</evidence>
<dbReference type="InterPro" id="IPR017853">
    <property type="entry name" value="GH"/>
</dbReference>
<dbReference type="PANTHER" id="PTHR43405">
    <property type="entry name" value="GLYCOSYL HYDROLASE DIGH"/>
    <property type="match status" value="1"/>
</dbReference>
<dbReference type="SUPFAM" id="SSF51445">
    <property type="entry name" value="(Trans)glycosidases"/>
    <property type="match status" value="1"/>
</dbReference>
<sequence length="500" mass="58471">MKTRNYLIIGVLTFLQLPLTAQPQKYPKREFRGAWIQTVNEQFTSLSVEETKQKLIYQLNSLQIAGINAVIFQVRPEADALYASPIEPWSRYLTGTQGKAPNPFWDPMQFMIDECHKREMEFHAWINPYRAKVKTTNELAPNHIYHSSPERFVTYGNQVFYNPALPENRQHICTVVADIVARYDVDAIHLDDYFYPYPIKDKDFPDDADFARYGKEFKNKADWRRNNVNLLIEQLHTTIRKTKPWVKFGISPFGVYRNQSSHPSGSHTQALQNYDDLYADILLWIRNGWVDYVIPQLYWEIGHPTADYGILVCWWAQNVKNRPLFIGHSVMNTINKTDPMNPTINQLSRKMALQRSYPSIGGSSQWPAGAIIENTGYYRDALLAHYHTYPALVPVFDFIDNKPPKTVQKIKKIWTSDGYMLFWTTPKAKKEMDRAVRYVIYRFLQKEKININDPSHIVAITHDSFYKLPFENGKVQYRYVITALDRLHNESKKTEVKVNL</sequence>
<dbReference type="AlphaFoldDB" id="A0A5J4QKD4"/>
<organism evidence="3">
    <name type="scientific">termite gut metagenome</name>
    <dbReference type="NCBI Taxonomy" id="433724"/>
    <lineage>
        <taxon>unclassified sequences</taxon>
        <taxon>metagenomes</taxon>
        <taxon>organismal metagenomes</taxon>
    </lineage>
</organism>
<proteinExistence type="predicted"/>
<dbReference type="EMBL" id="SNRY01003337">
    <property type="protein sequence ID" value="KAA6321351.1"/>
    <property type="molecule type" value="Genomic_DNA"/>
</dbReference>
<feature type="domain" description="Glycosyl hydrolase-like 10" evidence="2">
    <location>
        <begin position="30"/>
        <end position="327"/>
    </location>
</feature>
<reference evidence="3" key="1">
    <citation type="submission" date="2019-03" db="EMBL/GenBank/DDBJ databases">
        <title>Single cell metagenomics reveals metabolic interactions within the superorganism composed of flagellate Streblomastix strix and complex community of Bacteroidetes bacteria on its surface.</title>
        <authorList>
            <person name="Treitli S.C."/>
            <person name="Kolisko M."/>
            <person name="Husnik F."/>
            <person name="Keeling P."/>
            <person name="Hampl V."/>
        </authorList>
    </citation>
    <scope>NUCLEOTIDE SEQUENCE</scope>
    <source>
        <strain evidence="3">STM</strain>
    </source>
</reference>